<dbReference type="GO" id="GO:0000166">
    <property type="term" value="F:nucleotide binding"/>
    <property type="evidence" value="ECO:0007669"/>
    <property type="project" value="InterPro"/>
</dbReference>
<dbReference type="OrthoDB" id="9815825at2"/>
<evidence type="ECO:0000259" key="3">
    <source>
        <dbReference type="Pfam" id="PF22725"/>
    </source>
</evidence>
<dbReference type="Proteomes" id="UP000275356">
    <property type="component" value="Unassembled WGS sequence"/>
</dbReference>
<dbReference type="RefSeq" id="WP_123739356.1">
    <property type="nucleotide sequence ID" value="NZ_RKHQ01000001.1"/>
</dbReference>
<sequence length="380" mass="38617">MNPATSPGRPELAGRSGRPVRFAVVGCGNIARTHAAALARLRELGDVELAAFVDVLPERALALGAQHGGPARTWAETLADDAVDAVTICTPSWTHAELALAALAAGKHVVVEKPMDADLEAARRLRDAARASDRVLAVISQHRFDPATEDAARILAEGGLGTLVLVEARVPWWRPQSYYDADPWRGTLAGDGGGALINQAIHTVDLMLALAGPVASVQAIATTRVHRIEVEDVIVASLRFASGALGTLSATTASAPGFPARLSLAGDGGALAIEGDALVLDERADGSRGAVAVPRLDAVAVAAGGSRSVSGAGAGAAAGRASGTGLAWGDAHERQLADAVAAIRGGVAPRSGGGEGYAALELVDAIYRAAREGRAIDLAP</sequence>
<dbReference type="Pfam" id="PF22725">
    <property type="entry name" value="GFO_IDH_MocA_C3"/>
    <property type="match status" value="1"/>
</dbReference>
<evidence type="ECO:0000313" key="5">
    <source>
        <dbReference type="Proteomes" id="UP000275356"/>
    </source>
</evidence>
<dbReference type="PANTHER" id="PTHR43249:SF1">
    <property type="entry name" value="D-GLUCOSIDE 3-DEHYDROGENASE"/>
    <property type="match status" value="1"/>
</dbReference>
<organism evidence="4 5">
    <name type="scientific">Salana multivorans</name>
    <dbReference type="NCBI Taxonomy" id="120377"/>
    <lineage>
        <taxon>Bacteria</taxon>
        <taxon>Bacillati</taxon>
        <taxon>Actinomycetota</taxon>
        <taxon>Actinomycetes</taxon>
        <taxon>Micrococcales</taxon>
        <taxon>Beutenbergiaceae</taxon>
        <taxon>Salana</taxon>
    </lineage>
</organism>
<dbReference type="AlphaFoldDB" id="A0A3N2DBV8"/>
<dbReference type="Gene3D" id="3.40.50.720">
    <property type="entry name" value="NAD(P)-binding Rossmann-like Domain"/>
    <property type="match status" value="1"/>
</dbReference>
<dbReference type="InterPro" id="IPR000683">
    <property type="entry name" value="Gfo/Idh/MocA-like_OxRdtase_N"/>
</dbReference>
<comment type="caution">
    <text evidence="4">The sequence shown here is derived from an EMBL/GenBank/DDBJ whole genome shotgun (WGS) entry which is preliminary data.</text>
</comment>
<protein>
    <submittedName>
        <fullName evidence="4">Putative dehydrogenase</fullName>
    </submittedName>
</protein>
<dbReference type="PANTHER" id="PTHR43249">
    <property type="entry name" value="UDP-N-ACETYL-2-AMINO-2-DEOXY-D-GLUCURONATE OXIDASE"/>
    <property type="match status" value="1"/>
</dbReference>
<dbReference type="SUPFAM" id="SSF51735">
    <property type="entry name" value="NAD(P)-binding Rossmann-fold domains"/>
    <property type="match status" value="1"/>
</dbReference>
<keyword evidence="1" id="KW-0520">NAD</keyword>
<reference evidence="4 5" key="1">
    <citation type="submission" date="2018-11" db="EMBL/GenBank/DDBJ databases">
        <title>Sequencing the genomes of 1000 actinobacteria strains.</title>
        <authorList>
            <person name="Klenk H.-P."/>
        </authorList>
    </citation>
    <scope>NUCLEOTIDE SEQUENCE [LARGE SCALE GENOMIC DNA]</scope>
    <source>
        <strain evidence="4 5">DSM 13521</strain>
    </source>
</reference>
<dbReference type="SUPFAM" id="SSF55347">
    <property type="entry name" value="Glyceraldehyde-3-phosphate dehydrogenase-like, C-terminal domain"/>
    <property type="match status" value="1"/>
</dbReference>
<keyword evidence="5" id="KW-1185">Reference proteome</keyword>
<dbReference type="Gene3D" id="3.30.360.10">
    <property type="entry name" value="Dihydrodipicolinate Reductase, domain 2"/>
    <property type="match status" value="1"/>
</dbReference>
<evidence type="ECO:0000259" key="2">
    <source>
        <dbReference type="Pfam" id="PF01408"/>
    </source>
</evidence>
<dbReference type="InterPro" id="IPR052515">
    <property type="entry name" value="Gfo/Idh/MocA_Oxidoreductase"/>
</dbReference>
<name>A0A3N2DBV8_9MICO</name>
<dbReference type="InterPro" id="IPR055170">
    <property type="entry name" value="GFO_IDH_MocA-like_dom"/>
</dbReference>
<proteinExistence type="predicted"/>
<feature type="domain" description="Gfo/Idh/MocA-like oxidoreductase N-terminal" evidence="2">
    <location>
        <begin position="20"/>
        <end position="138"/>
    </location>
</feature>
<feature type="domain" description="GFO/IDH/MocA-like oxidoreductase" evidence="3">
    <location>
        <begin position="151"/>
        <end position="271"/>
    </location>
</feature>
<accession>A0A3N2DBV8</accession>
<dbReference type="InterPro" id="IPR036291">
    <property type="entry name" value="NAD(P)-bd_dom_sf"/>
</dbReference>
<evidence type="ECO:0000313" key="4">
    <source>
        <dbReference type="EMBL" id="ROR97285.1"/>
    </source>
</evidence>
<dbReference type="EMBL" id="RKHQ01000001">
    <property type="protein sequence ID" value="ROR97285.1"/>
    <property type="molecule type" value="Genomic_DNA"/>
</dbReference>
<gene>
    <name evidence="4" type="ORF">EDD28_1882</name>
</gene>
<evidence type="ECO:0000256" key="1">
    <source>
        <dbReference type="ARBA" id="ARBA00023027"/>
    </source>
</evidence>
<dbReference type="Pfam" id="PF01408">
    <property type="entry name" value="GFO_IDH_MocA"/>
    <property type="match status" value="1"/>
</dbReference>